<dbReference type="InterPro" id="IPR043502">
    <property type="entry name" value="DNA/RNA_pol_sf"/>
</dbReference>
<dbReference type="InterPro" id="IPR051320">
    <property type="entry name" value="Viral_Replic_Matur_Polypro"/>
</dbReference>
<evidence type="ECO:0000313" key="12">
    <source>
        <dbReference type="Proteomes" id="UP000019763"/>
    </source>
</evidence>
<keyword evidence="4" id="KW-0540">Nuclease</keyword>
<evidence type="ECO:0000256" key="4">
    <source>
        <dbReference type="ARBA" id="ARBA00022722"/>
    </source>
</evidence>
<dbReference type="GeneID" id="22915563"/>
<keyword evidence="2" id="KW-0808">Transferase</keyword>
<dbReference type="EMBL" id="AFNH02001198">
    <property type="protein sequence ID" value="EZG43737.1"/>
    <property type="molecule type" value="Genomic_DNA"/>
</dbReference>
<dbReference type="Gene3D" id="3.10.10.10">
    <property type="entry name" value="HIV Type 1 Reverse Transcriptase, subunit A, domain 1"/>
    <property type="match status" value="1"/>
</dbReference>
<evidence type="ECO:0000256" key="2">
    <source>
        <dbReference type="ARBA" id="ARBA00022679"/>
    </source>
</evidence>
<keyword evidence="8" id="KW-0695">RNA-directed DNA polymerase</keyword>
<evidence type="ECO:0000256" key="1">
    <source>
        <dbReference type="ARBA" id="ARBA00022670"/>
    </source>
</evidence>
<dbReference type="GO" id="GO:0003964">
    <property type="term" value="F:RNA-directed DNA polymerase activity"/>
    <property type="evidence" value="ECO:0007669"/>
    <property type="project" value="UniProtKB-KW"/>
</dbReference>
<dbReference type="Proteomes" id="UP000019763">
    <property type="component" value="Unassembled WGS sequence"/>
</dbReference>
<keyword evidence="7" id="KW-0378">Hydrolase</keyword>
<keyword evidence="3" id="KW-0548">Nucleotidyltransferase</keyword>
<keyword evidence="12" id="KW-1185">Reference proteome</keyword>
<dbReference type="Pfam" id="PF17917">
    <property type="entry name" value="RT_RNaseH"/>
    <property type="match status" value="1"/>
</dbReference>
<sequence length="277" mass="31060">MSPTDRTRPRSLLVRYRDTWESLRVAQAGCEAFHGEGTAVQVAYEPPGAGAARGAQVKKQLELGVIRPSKSEWAAAPHFVKKRTGEWQCVLDYRRVNESMSFSVRCQQKVDNVRNAEAPADVRVKRVVDKWEDYVALAHFTVRTDHGNLRYLTGVDKGKNFRWTAALSQLDFTLEFMPQEKSCMAGWLSRSAAEVADDAIMERMALEGAVMAHVGALVHASRPESGEMVSHDVTRLQERKHHNGELLPASYRSSRGESWGSGETGGRIETQRHERLV</sequence>
<dbReference type="GO" id="GO:0006508">
    <property type="term" value="P:proteolysis"/>
    <property type="evidence" value="ECO:0007669"/>
    <property type="project" value="UniProtKB-KW"/>
</dbReference>
<evidence type="ECO:0000256" key="3">
    <source>
        <dbReference type="ARBA" id="ARBA00022695"/>
    </source>
</evidence>
<name>A0A023AYI9_GRENI</name>
<dbReference type="VEuPathDB" id="CryptoDB:GNI_160640"/>
<dbReference type="AlphaFoldDB" id="A0A023AYI9"/>
<dbReference type="GO" id="GO:0004519">
    <property type="term" value="F:endonuclease activity"/>
    <property type="evidence" value="ECO:0007669"/>
    <property type="project" value="UniProtKB-KW"/>
</dbReference>
<keyword evidence="1" id="KW-0645">Protease</keyword>
<organism evidence="11 12">
    <name type="scientific">Gregarina niphandrodes</name>
    <name type="common">Septate eugregarine</name>
    <dbReference type="NCBI Taxonomy" id="110365"/>
    <lineage>
        <taxon>Eukaryota</taxon>
        <taxon>Sar</taxon>
        <taxon>Alveolata</taxon>
        <taxon>Apicomplexa</taxon>
        <taxon>Conoidasida</taxon>
        <taxon>Gregarinasina</taxon>
        <taxon>Eugregarinorida</taxon>
        <taxon>Gregarinidae</taxon>
        <taxon>Gregarina</taxon>
    </lineage>
</organism>
<evidence type="ECO:0000256" key="8">
    <source>
        <dbReference type="ARBA" id="ARBA00022918"/>
    </source>
</evidence>
<keyword evidence="5" id="KW-0064">Aspartyl protease</keyword>
<keyword evidence="6" id="KW-0255">Endonuclease</keyword>
<evidence type="ECO:0000256" key="5">
    <source>
        <dbReference type="ARBA" id="ARBA00022750"/>
    </source>
</evidence>
<accession>A0A023AYI9</accession>
<dbReference type="PANTHER" id="PTHR33064:SF37">
    <property type="entry name" value="RIBONUCLEASE H"/>
    <property type="match status" value="1"/>
</dbReference>
<evidence type="ECO:0000313" key="11">
    <source>
        <dbReference type="EMBL" id="EZG43737.1"/>
    </source>
</evidence>
<dbReference type="SUPFAM" id="SSF56672">
    <property type="entry name" value="DNA/RNA polymerases"/>
    <property type="match status" value="1"/>
</dbReference>
<dbReference type="InterPro" id="IPR041373">
    <property type="entry name" value="RT_RNaseH"/>
</dbReference>
<reference evidence="11" key="1">
    <citation type="submission" date="2013-12" db="EMBL/GenBank/DDBJ databases">
        <authorList>
            <person name="Omoto C.K."/>
            <person name="Sibley D."/>
            <person name="Venepally P."/>
            <person name="Hadjithomas M."/>
            <person name="Karamycheva S."/>
            <person name="Brunk B."/>
            <person name="Roos D."/>
            <person name="Caler E."/>
            <person name="Lorenzi H."/>
        </authorList>
    </citation>
    <scope>NUCLEOTIDE SEQUENCE</scope>
</reference>
<evidence type="ECO:0000256" key="7">
    <source>
        <dbReference type="ARBA" id="ARBA00022801"/>
    </source>
</evidence>
<evidence type="ECO:0000256" key="9">
    <source>
        <dbReference type="SAM" id="MobiDB-lite"/>
    </source>
</evidence>
<dbReference type="GO" id="GO:0004190">
    <property type="term" value="F:aspartic-type endopeptidase activity"/>
    <property type="evidence" value="ECO:0007669"/>
    <property type="project" value="UniProtKB-KW"/>
</dbReference>
<evidence type="ECO:0000256" key="6">
    <source>
        <dbReference type="ARBA" id="ARBA00022759"/>
    </source>
</evidence>
<dbReference type="RefSeq" id="XP_011133024.1">
    <property type="nucleotide sequence ID" value="XM_011134722.1"/>
</dbReference>
<dbReference type="PANTHER" id="PTHR33064">
    <property type="entry name" value="POL PROTEIN"/>
    <property type="match status" value="1"/>
</dbReference>
<feature type="compositionally biased region" description="Low complexity" evidence="9">
    <location>
        <begin position="250"/>
        <end position="261"/>
    </location>
</feature>
<evidence type="ECO:0000259" key="10">
    <source>
        <dbReference type="Pfam" id="PF17917"/>
    </source>
</evidence>
<feature type="domain" description="Reverse transcriptase RNase H-like" evidence="10">
    <location>
        <begin position="125"/>
        <end position="169"/>
    </location>
</feature>
<dbReference type="OrthoDB" id="346780at2759"/>
<protein>
    <recommendedName>
        <fullName evidence="10">Reverse transcriptase RNase H-like domain-containing protein</fullName>
    </recommendedName>
</protein>
<comment type="caution">
    <text evidence="11">The sequence shown here is derived from an EMBL/GenBank/DDBJ whole genome shotgun (WGS) entry which is preliminary data.</text>
</comment>
<gene>
    <name evidence="11" type="ORF">GNI_160640</name>
</gene>
<feature type="region of interest" description="Disordered" evidence="9">
    <location>
        <begin position="236"/>
        <end position="277"/>
    </location>
</feature>
<proteinExistence type="predicted"/>